<keyword evidence="2" id="KW-1185">Reference proteome</keyword>
<accession>A0A183JSS2</accession>
<evidence type="ECO:0000313" key="1">
    <source>
        <dbReference type="EMBL" id="VDO98186.1"/>
    </source>
</evidence>
<dbReference type="WBParaSite" id="SCUD_0000576201-mRNA-1">
    <property type="protein sequence ID" value="SCUD_0000576201-mRNA-1"/>
    <property type="gene ID" value="SCUD_0000576201"/>
</dbReference>
<dbReference type="EMBL" id="UZAK01010265">
    <property type="protein sequence ID" value="VDO98186.1"/>
    <property type="molecule type" value="Genomic_DNA"/>
</dbReference>
<evidence type="ECO:0000313" key="3">
    <source>
        <dbReference type="WBParaSite" id="SCUD_0000576201-mRNA-1"/>
    </source>
</evidence>
<evidence type="ECO:0000313" key="2">
    <source>
        <dbReference type="Proteomes" id="UP000279833"/>
    </source>
</evidence>
<name>A0A183JSS2_9TREM</name>
<sequence length="128" mass="14989">MTHYFEQEDENVCKQPEWTTYENVTFENSSYRYVSNQFDRYTHTQSKHYMYLQSISIDQSQPAVSTSLDKYTDPLTLIPKLSFKYYSSQVESLTITHDGIGMHGDGYLGYIEAFIPNNINPVFQILDE</sequence>
<dbReference type="AlphaFoldDB" id="A0A183JSS2"/>
<dbReference type="Proteomes" id="UP000279833">
    <property type="component" value="Unassembled WGS sequence"/>
</dbReference>
<organism evidence="3">
    <name type="scientific">Schistosoma curassoni</name>
    <dbReference type="NCBI Taxonomy" id="6186"/>
    <lineage>
        <taxon>Eukaryota</taxon>
        <taxon>Metazoa</taxon>
        <taxon>Spiralia</taxon>
        <taxon>Lophotrochozoa</taxon>
        <taxon>Platyhelminthes</taxon>
        <taxon>Trematoda</taxon>
        <taxon>Digenea</taxon>
        <taxon>Strigeidida</taxon>
        <taxon>Schistosomatoidea</taxon>
        <taxon>Schistosomatidae</taxon>
        <taxon>Schistosoma</taxon>
    </lineage>
</organism>
<proteinExistence type="predicted"/>
<gene>
    <name evidence="1" type="ORF">SCUD_LOCUS5762</name>
</gene>
<reference evidence="3" key="1">
    <citation type="submission" date="2016-06" db="UniProtKB">
        <authorList>
            <consortium name="WormBaseParasite"/>
        </authorList>
    </citation>
    <scope>IDENTIFICATION</scope>
</reference>
<reference evidence="1 2" key="2">
    <citation type="submission" date="2018-11" db="EMBL/GenBank/DDBJ databases">
        <authorList>
            <consortium name="Pathogen Informatics"/>
        </authorList>
    </citation>
    <scope>NUCLEOTIDE SEQUENCE [LARGE SCALE GENOMIC DNA]</scope>
    <source>
        <strain evidence="1">Dakar</strain>
        <strain evidence="2">Dakar, Senegal</strain>
    </source>
</reference>
<protein>
    <submittedName>
        <fullName evidence="3">Alpha-carbonic anhydrase domain-containing protein</fullName>
    </submittedName>
</protein>